<feature type="compositionally biased region" description="Basic and acidic residues" evidence="1">
    <location>
        <begin position="19"/>
        <end position="41"/>
    </location>
</feature>
<keyword evidence="4" id="KW-1185">Reference proteome</keyword>
<dbReference type="EnsemblPlants" id="KQK01154">
    <property type="protein sequence ID" value="KQK01154"/>
    <property type="gene ID" value="BRADI_3g54135v3"/>
</dbReference>
<gene>
    <name evidence="2" type="ORF">BRADI_3g54135v3</name>
</gene>
<protein>
    <submittedName>
        <fullName evidence="2 3">Uncharacterized protein</fullName>
    </submittedName>
</protein>
<dbReference type="Gramene" id="KQK01154">
    <property type="protein sequence ID" value="KQK01154"/>
    <property type="gene ID" value="BRADI_3g54135v3"/>
</dbReference>
<sequence>MKRTAPSRERATTSSTKAEMAEAKENNRGEKNFRRDLSQRDRHGRSPTIPAWPRSGRCLAWPCAPWMLPPRARAKGKRACSGQWPLLPV</sequence>
<dbReference type="AlphaFoldDB" id="A0A0Q3QHR5"/>
<feature type="region of interest" description="Disordered" evidence="1">
    <location>
        <begin position="1"/>
        <end position="54"/>
    </location>
</feature>
<dbReference type="InParanoid" id="A0A0Q3QHR5"/>
<proteinExistence type="predicted"/>
<evidence type="ECO:0000313" key="2">
    <source>
        <dbReference type="EMBL" id="KQK01154.1"/>
    </source>
</evidence>
<reference evidence="2 3" key="1">
    <citation type="journal article" date="2010" name="Nature">
        <title>Genome sequencing and analysis of the model grass Brachypodium distachyon.</title>
        <authorList>
            <consortium name="International Brachypodium Initiative"/>
        </authorList>
    </citation>
    <scope>NUCLEOTIDE SEQUENCE [LARGE SCALE GENOMIC DNA]</scope>
    <source>
        <strain evidence="2 3">Bd21</strain>
    </source>
</reference>
<dbReference type="Proteomes" id="UP000008810">
    <property type="component" value="Chromosome 3"/>
</dbReference>
<dbReference type="EMBL" id="CM000882">
    <property type="protein sequence ID" value="KQK01154.1"/>
    <property type="molecule type" value="Genomic_DNA"/>
</dbReference>
<evidence type="ECO:0000313" key="4">
    <source>
        <dbReference type="Proteomes" id="UP000008810"/>
    </source>
</evidence>
<feature type="compositionally biased region" description="Basic and acidic residues" evidence="1">
    <location>
        <begin position="1"/>
        <end position="11"/>
    </location>
</feature>
<name>A0A0Q3QHR5_BRADI</name>
<evidence type="ECO:0000256" key="1">
    <source>
        <dbReference type="SAM" id="MobiDB-lite"/>
    </source>
</evidence>
<evidence type="ECO:0000313" key="3">
    <source>
        <dbReference type="EnsemblPlants" id="KQK01154"/>
    </source>
</evidence>
<reference evidence="2" key="2">
    <citation type="submission" date="2017-06" db="EMBL/GenBank/DDBJ databases">
        <title>WGS assembly of Brachypodium distachyon.</title>
        <authorList>
            <consortium name="The International Brachypodium Initiative"/>
            <person name="Lucas S."/>
            <person name="Harmon-Smith M."/>
            <person name="Lail K."/>
            <person name="Tice H."/>
            <person name="Grimwood J."/>
            <person name="Bruce D."/>
            <person name="Barry K."/>
            <person name="Shu S."/>
            <person name="Lindquist E."/>
            <person name="Wang M."/>
            <person name="Pitluck S."/>
            <person name="Vogel J.P."/>
            <person name="Garvin D.F."/>
            <person name="Mockler T.C."/>
            <person name="Schmutz J."/>
            <person name="Rokhsar D."/>
            <person name="Bevan M.W."/>
        </authorList>
    </citation>
    <scope>NUCLEOTIDE SEQUENCE</scope>
    <source>
        <strain evidence="2">Bd21</strain>
    </source>
</reference>
<organism evidence="2">
    <name type="scientific">Brachypodium distachyon</name>
    <name type="common">Purple false brome</name>
    <name type="synonym">Trachynia distachya</name>
    <dbReference type="NCBI Taxonomy" id="15368"/>
    <lineage>
        <taxon>Eukaryota</taxon>
        <taxon>Viridiplantae</taxon>
        <taxon>Streptophyta</taxon>
        <taxon>Embryophyta</taxon>
        <taxon>Tracheophyta</taxon>
        <taxon>Spermatophyta</taxon>
        <taxon>Magnoliopsida</taxon>
        <taxon>Liliopsida</taxon>
        <taxon>Poales</taxon>
        <taxon>Poaceae</taxon>
        <taxon>BOP clade</taxon>
        <taxon>Pooideae</taxon>
        <taxon>Stipodae</taxon>
        <taxon>Brachypodieae</taxon>
        <taxon>Brachypodium</taxon>
    </lineage>
</organism>
<reference evidence="3" key="3">
    <citation type="submission" date="2018-08" db="UniProtKB">
        <authorList>
            <consortium name="EnsemblPlants"/>
        </authorList>
    </citation>
    <scope>IDENTIFICATION</scope>
    <source>
        <strain evidence="3">cv. Bd21</strain>
    </source>
</reference>
<accession>A0A0Q3QHR5</accession>